<evidence type="ECO:0000313" key="3">
    <source>
        <dbReference type="EMBL" id="GBG68290.1"/>
    </source>
</evidence>
<dbReference type="EMBL" id="BFEA01000098">
    <property type="protein sequence ID" value="GBG68290.1"/>
    <property type="molecule type" value="Genomic_DNA"/>
</dbReference>
<feature type="compositionally biased region" description="Low complexity" evidence="1">
    <location>
        <begin position="303"/>
        <end position="312"/>
    </location>
</feature>
<dbReference type="Gramene" id="GBG68290">
    <property type="protein sequence ID" value="GBG68290"/>
    <property type="gene ID" value="CBR_g2837"/>
</dbReference>
<organism evidence="3 4">
    <name type="scientific">Chara braunii</name>
    <name type="common">Braun's stonewort</name>
    <dbReference type="NCBI Taxonomy" id="69332"/>
    <lineage>
        <taxon>Eukaryota</taxon>
        <taxon>Viridiplantae</taxon>
        <taxon>Streptophyta</taxon>
        <taxon>Charophyceae</taxon>
        <taxon>Charales</taxon>
        <taxon>Characeae</taxon>
        <taxon>Chara</taxon>
    </lineage>
</organism>
<name>A0A388KE05_CHABU</name>
<protein>
    <recommendedName>
        <fullName evidence="2">Reverse transcriptase/retrotransposon-derived protein RNase H-like domain-containing protein</fullName>
    </recommendedName>
</protein>
<feature type="compositionally biased region" description="Acidic residues" evidence="1">
    <location>
        <begin position="174"/>
        <end position="198"/>
    </location>
</feature>
<evidence type="ECO:0000313" key="4">
    <source>
        <dbReference type="Proteomes" id="UP000265515"/>
    </source>
</evidence>
<dbReference type="Pfam" id="PF17919">
    <property type="entry name" value="RT_RNaseH_2"/>
    <property type="match status" value="1"/>
</dbReference>
<dbReference type="AlphaFoldDB" id="A0A388KE05"/>
<dbReference type="InterPro" id="IPR041577">
    <property type="entry name" value="RT_RNaseH_2"/>
</dbReference>
<dbReference type="SUPFAM" id="SSF56672">
    <property type="entry name" value="DNA/RNA polymerases"/>
    <property type="match status" value="1"/>
</dbReference>
<comment type="caution">
    <text evidence="3">The sequence shown here is derived from an EMBL/GenBank/DDBJ whole genome shotgun (WGS) entry which is preliminary data.</text>
</comment>
<reference evidence="3 4" key="1">
    <citation type="journal article" date="2018" name="Cell">
        <title>The Chara Genome: Secondary Complexity and Implications for Plant Terrestrialization.</title>
        <authorList>
            <person name="Nishiyama T."/>
            <person name="Sakayama H."/>
            <person name="Vries J.D."/>
            <person name="Buschmann H."/>
            <person name="Saint-Marcoux D."/>
            <person name="Ullrich K.K."/>
            <person name="Haas F.B."/>
            <person name="Vanderstraeten L."/>
            <person name="Becker D."/>
            <person name="Lang D."/>
            <person name="Vosolsobe S."/>
            <person name="Rombauts S."/>
            <person name="Wilhelmsson P.K.I."/>
            <person name="Janitza P."/>
            <person name="Kern R."/>
            <person name="Heyl A."/>
            <person name="Rumpler F."/>
            <person name="Villalobos L.I.A.C."/>
            <person name="Clay J.M."/>
            <person name="Skokan R."/>
            <person name="Toyoda A."/>
            <person name="Suzuki Y."/>
            <person name="Kagoshima H."/>
            <person name="Schijlen E."/>
            <person name="Tajeshwar N."/>
            <person name="Catarino B."/>
            <person name="Hetherington A.J."/>
            <person name="Saltykova A."/>
            <person name="Bonnot C."/>
            <person name="Breuninger H."/>
            <person name="Symeonidi A."/>
            <person name="Radhakrishnan G.V."/>
            <person name="Van Nieuwerburgh F."/>
            <person name="Deforce D."/>
            <person name="Chang C."/>
            <person name="Karol K.G."/>
            <person name="Hedrich R."/>
            <person name="Ulvskov P."/>
            <person name="Glockner G."/>
            <person name="Delwiche C.F."/>
            <person name="Petrasek J."/>
            <person name="Van de Peer Y."/>
            <person name="Friml J."/>
            <person name="Beilby M."/>
            <person name="Dolan L."/>
            <person name="Kohara Y."/>
            <person name="Sugano S."/>
            <person name="Fujiyama A."/>
            <person name="Delaux P.-M."/>
            <person name="Quint M."/>
            <person name="TheiBen G."/>
            <person name="Hagemann M."/>
            <person name="Harholt J."/>
            <person name="Dunand C."/>
            <person name="Zachgo S."/>
            <person name="Langdale J."/>
            <person name="Maumus F."/>
            <person name="Straeten D.V.D."/>
            <person name="Gould S.B."/>
            <person name="Rensing S.A."/>
        </authorList>
    </citation>
    <scope>NUCLEOTIDE SEQUENCE [LARGE SCALE GENOMIC DNA]</scope>
    <source>
        <strain evidence="3 4">S276</strain>
    </source>
</reference>
<feature type="region of interest" description="Disordered" evidence="1">
    <location>
        <begin position="278"/>
        <end position="335"/>
    </location>
</feature>
<gene>
    <name evidence="3" type="ORF">CBR_g2837</name>
</gene>
<keyword evidence="4" id="KW-1185">Reference proteome</keyword>
<evidence type="ECO:0000259" key="2">
    <source>
        <dbReference type="Pfam" id="PF17919"/>
    </source>
</evidence>
<dbReference type="Proteomes" id="UP000265515">
    <property type="component" value="Unassembled WGS sequence"/>
</dbReference>
<feature type="region of interest" description="Disordered" evidence="1">
    <location>
        <begin position="173"/>
        <end position="259"/>
    </location>
</feature>
<feature type="domain" description="Reverse transcriptase/retrotransposon-derived protein RNase H-like" evidence="2">
    <location>
        <begin position="2"/>
        <end position="61"/>
    </location>
</feature>
<evidence type="ECO:0000256" key="1">
    <source>
        <dbReference type="SAM" id="MobiDB-lite"/>
    </source>
</evidence>
<sequence>MWTPQCDWAFGELKAALISAPVLVRQDPGKPFVLITDWQPEAISAILAQVTWTRTSEQPVCIEYLEMLILEAWRTDVEGDLLGFLFGSVRPGHRQPIVQELIVPLVQLADDLPLDIVSQSDNSPALHVITRALAPYLQWTACLEEPGSDNTLPSRQEHLKPYGIIDLAFYPKEESEETLQGEEEATEEEGDADEETSEEGSYSEYSEGEQSEEEIEEEEEEEAGSEWENLPEEAARAGTEAEDPDAARRREEIAAGENQLEIASRASLCINDDITRDLEPLEPEDAGSATAAPNTSRRRRSRSPSPSTPTRPQFVHVPMRGIGLRSRSLSRRPFD</sequence>
<dbReference type="InterPro" id="IPR043502">
    <property type="entry name" value="DNA/RNA_pol_sf"/>
</dbReference>
<accession>A0A388KE05</accession>
<proteinExistence type="predicted"/>
<feature type="compositionally biased region" description="Acidic residues" evidence="1">
    <location>
        <begin position="206"/>
        <end position="231"/>
    </location>
</feature>